<dbReference type="EMBL" id="BARS01040701">
    <property type="protein sequence ID" value="GAG38605.1"/>
    <property type="molecule type" value="Genomic_DNA"/>
</dbReference>
<keyword evidence="1" id="KW-0472">Membrane</keyword>
<keyword evidence="1" id="KW-1133">Transmembrane helix</keyword>
<protein>
    <submittedName>
        <fullName evidence="2">Uncharacterized protein</fullName>
    </submittedName>
</protein>
<accession>X0X6E7</accession>
<feature type="transmembrane region" description="Helical" evidence="1">
    <location>
        <begin position="20"/>
        <end position="38"/>
    </location>
</feature>
<dbReference type="AlphaFoldDB" id="X0X6E7"/>
<organism evidence="2">
    <name type="scientific">marine sediment metagenome</name>
    <dbReference type="NCBI Taxonomy" id="412755"/>
    <lineage>
        <taxon>unclassified sequences</taxon>
        <taxon>metagenomes</taxon>
        <taxon>ecological metagenomes</taxon>
    </lineage>
</organism>
<gene>
    <name evidence="2" type="ORF">S01H1_62010</name>
</gene>
<evidence type="ECO:0000256" key="1">
    <source>
        <dbReference type="SAM" id="Phobius"/>
    </source>
</evidence>
<evidence type="ECO:0000313" key="2">
    <source>
        <dbReference type="EMBL" id="GAG38605.1"/>
    </source>
</evidence>
<sequence length="186" mass="21711">LPYAYLEVAFPSIKLSGCPVRMMAMTMLSASVIFAMGFKRLFRGGTRKPWLIALLLVILCFEYLPKAQTTTKIAIPEYVKVLKELPNHKGVIDMVSDFYVTMYYQTIHEKPMALGYISRRTRMTEERRKQILQLVNDRQFALLYLRYNFRYLISDDEFIKPSDKVPIKVVFDDGNVKIYDLGATWE</sequence>
<keyword evidence="1" id="KW-0812">Transmembrane</keyword>
<name>X0X6E7_9ZZZZ</name>
<comment type="caution">
    <text evidence="2">The sequence shown here is derived from an EMBL/GenBank/DDBJ whole genome shotgun (WGS) entry which is preliminary data.</text>
</comment>
<feature type="non-terminal residue" evidence="2">
    <location>
        <position position="1"/>
    </location>
</feature>
<proteinExistence type="predicted"/>
<reference evidence="2" key="1">
    <citation type="journal article" date="2014" name="Front. Microbiol.">
        <title>High frequency of phylogenetically diverse reductive dehalogenase-homologous genes in deep subseafloor sedimentary metagenomes.</title>
        <authorList>
            <person name="Kawai M."/>
            <person name="Futagami T."/>
            <person name="Toyoda A."/>
            <person name="Takaki Y."/>
            <person name="Nishi S."/>
            <person name="Hori S."/>
            <person name="Arai W."/>
            <person name="Tsubouchi T."/>
            <person name="Morono Y."/>
            <person name="Uchiyama I."/>
            <person name="Ito T."/>
            <person name="Fujiyama A."/>
            <person name="Inagaki F."/>
            <person name="Takami H."/>
        </authorList>
    </citation>
    <scope>NUCLEOTIDE SEQUENCE</scope>
    <source>
        <strain evidence="2">Expedition CK06-06</strain>
    </source>
</reference>